<reference evidence="1 2" key="1">
    <citation type="submission" date="2024-03" db="EMBL/GenBank/DDBJ databases">
        <authorList>
            <person name="Martinez-Hernandez J."/>
        </authorList>
    </citation>
    <scope>NUCLEOTIDE SEQUENCE [LARGE SCALE GENOMIC DNA]</scope>
</reference>
<accession>A0AAV1WUF4</accession>
<keyword evidence="2" id="KW-1185">Reference proteome</keyword>
<comment type="caution">
    <text evidence="1">The sequence shown here is derived from an EMBL/GenBank/DDBJ whole genome shotgun (WGS) entry which is preliminary data.</text>
</comment>
<evidence type="ECO:0000313" key="1">
    <source>
        <dbReference type="EMBL" id="CAL0313010.1"/>
    </source>
</evidence>
<evidence type="ECO:0000313" key="2">
    <source>
        <dbReference type="Proteomes" id="UP001497480"/>
    </source>
</evidence>
<dbReference type="Proteomes" id="UP001497480">
    <property type="component" value="Unassembled WGS sequence"/>
</dbReference>
<dbReference type="AlphaFoldDB" id="A0AAV1WUF4"/>
<protein>
    <submittedName>
        <fullName evidence="1">Uncharacterized protein</fullName>
    </submittedName>
</protein>
<sequence>MKEGREKHERYLDVVWNDPGKPYLFQRYNNHMTSVSASTSKSSGCKMSGSRQHKKLLAGELCKVCITMVATLASKIAKTLAPKMPGPRIFKTSLYRKSDIAKCKRIKHEEREREAREAALKWKTFYYVDQNKNKIKNGKNPNVDELIKDSQMR</sequence>
<proteinExistence type="predicted"/>
<organism evidence="1 2">
    <name type="scientific">Lupinus luteus</name>
    <name type="common">European yellow lupine</name>
    <dbReference type="NCBI Taxonomy" id="3873"/>
    <lineage>
        <taxon>Eukaryota</taxon>
        <taxon>Viridiplantae</taxon>
        <taxon>Streptophyta</taxon>
        <taxon>Embryophyta</taxon>
        <taxon>Tracheophyta</taxon>
        <taxon>Spermatophyta</taxon>
        <taxon>Magnoliopsida</taxon>
        <taxon>eudicotyledons</taxon>
        <taxon>Gunneridae</taxon>
        <taxon>Pentapetalae</taxon>
        <taxon>rosids</taxon>
        <taxon>fabids</taxon>
        <taxon>Fabales</taxon>
        <taxon>Fabaceae</taxon>
        <taxon>Papilionoideae</taxon>
        <taxon>50 kb inversion clade</taxon>
        <taxon>genistoids sensu lato</taxon>
        <taxon>core genistoids</taxon>
        <taxon>Genisteae</taxon>
        <taxon>Lupinus</taxon>
    </lineage>
</organism>
<gene>
    <name evidence="1" type="ORF">LLUT_LOCUS14070</name>
</gene>
<name>A0AAV1WUF4_LUPLU</name>
<dbReference type="EMBL" id="CAXHTB010000009">
    <property type="protein sequence ID" value="CAL0313010.1"/>
    <property type="molecule type" value="Genomic_DNA"/>
</dbReference>